<dbReference type="Proteomes" id="UP000261166">
    <property type="component" value="Unassembled WGS sequence"/>
</dbReference>
<evidence type="ECO:0000313" key="1">
    <source>
        <dbReference type="EMBL" id="RGE64631.1"/>
    </source>
</evidence>
<sequence>MFLHDLYYACGDMDCTHKAILTFGDRTTMEISVGEAVDRYGHLHVLCFTNKNEYWDIIMKEDMNYL</sequence>
<dbReference type="AlphaFoldDB" id="A0A3E3ICB5"/>
<gene>
    <name evidence="1" type="ORF">DWY69_26715</name>
</gene>
<proteinExistence type="predicted"/>
<accession>A0A3E3ICB5</accession>
<comment type="caution">
    <text evidence="1">The sequence shown here is derived from an EMBL/GenBank/DDBJ whole genome shotgun (WGS) entry which is preliminary data.</text>
</comment>
<protein>
    <submittedName>
        <fullName evidence="1">Uncharacterized protein</fullName>
    </submittedName>
</protein>
<reference evidence="1 2" key="1">
    <citation type="submission" date="2018-08" db="EMBL/GenBank/DDBJ databases">
        <title>A genome reference for cultivated species of the human gut microbiota.</title>
        <authorList>
            <person name="Zou Y."/>
            <person name="Xue W."/>
            <person name="Luo G."/>
        </authorList>
    </citation>
    <scope>NUCLEOTIDE SEQUENCE [LARGE SCALE GENOMIC DNA]</scope>
    <source>
        <strain evidence="1 2">AF26-4BH</strain>
    </source>
</reference>
<organism evidence="1 2">
    <name type="scientific">Eisenbergiella massiliensis</name>
    <dbReference type="NCBI Taxonomy" id="1720294"/>
    <lineage>
        <taxon>Bacteria</taxon>
        <taxon>Bacillati</taxon>
        <taxon>Bacillota</taxon>
        <taxon>Clostridia</taxon>
        <taxon>Lachnospirales</taxon>
        <taxon>Lachnospiraceae</taxon>
        <taxon>Eisenbergiella</taxon>
    </lineage>
</organism>
<dbReference type="RefSeq" id="WP_117531629.1">
    <property type="nucleotide sequence ID" value="NZ_QVLU01000038.1"/>
</dbReference>
<evidence type="ECO:0000313" key="2">
    <source>
        <dbReference type="Proteomes" id="UP000261166"/>
    </source>
</evidence>
<dbReference type="EMBL" id="QVLU01000038">
    <property type="protein sequence ID" value="RGE64631.1"/>
    <property type="molecule type" value="Genomic_DNA"/>
</dbReference>
<name>A0A3E3ICB5_9FIRM</name>